<protein>
    <recommendedName>
        <fullName evidence="5">Protein quiver</fullName>
    </recommendedName>
</protein>
<keyword evidence="2" id="KW-0732">Signal</keyword>
<feature type="signal peptide" evidence="2">
    <location>
        <begin position="1"/>
        <end position="22"/>
    </location>
</feature>
<evidence type="ECO:0000256" key="2">
    <source>
        <dbReference type="SAM" id="SignalP"/>
    </source>
</evidence>
<reference evidence="3 4" key="1">
    <citation type="journal article" date="2016" name="Nat. Commun.">
        <title>Extremotolerant tardigrade genome and improved radiotolerance of human cultured cells by tardigrade-unique protein.</title>
        <authorList>
            <person name="Hashimoto T."/>
            <person name="Horikawa D.D."/>
            <person name="Saito Y."/>
            <person name="Kuwahara H."/>
            <person name="Kozuka-Hata H."/>
            <person name="Shin-I T."/>
            <person name="Minakuchi Y."/>
            <person name="Ohishi K."/>
            <person name="Motoyama A."/>
            <person name="Aizu T."/>
            <person name="Enomoto A."/>
            <person name="Kondo K."/>
            <person name="Tanaka S."/>
            <person name="Hara Y."/>
            <person name="Koshikawa S."/>
            <person name="Sagara H."/>
            <person name="Miura T."/>
            <person name="Yokobori S."/>
            <person name="Miyagawa K."/>
            <person name="Suzuki Y."/>
            <person name="Kubo T."/>
            <person name="Oyama M."/>
            <person name="Kohara Y."/>
            <person name="Fujiyama A."/>
            <person name="Arakawa K."/>
            <person name="Katayama T."/>
            <person name="Toyoda A."/>
            <person name="Kunieda T."/>
        </authorList>
    </citation>
    <scope>NUCLEOTIDE SEQUENCE [LARGE SCALE GENOMIC DNA]</scope>
    <source>
        <strain evidence="3 4">YOKOZUNA-1</strain>
    </source>
</reference>
<evidence type="ECO:0008006" key="5">
    <source>
        <dbReference type="Google" id="ProtNLM"/>
    </source>
</evidence>
<feature type="region of interest" description="Disordered" evidence="1">
    <location>
        <begin position="86"/>
        <end position="114"/>
    </location>
</feature>
<gene>
    <name evidence="3" type="primary">RvY_00765</name>
    <name evidence="3" type="synonym">RvY_00765.1</name>
    <name evidence="3" type="ORF">RvY_00765-1</name>
</gene>
<evidence type="ECO:0000256" key="1">
    <source>
        <dbReference type="SAM" id="MobiDB-lite"/>
    </source>
</evidence>
<keyword evidence="4" id="KW-1185">Reference proteome</keyword>
<evidence type="ECO:0000313" key="4">
    <source>
        <dbReference type="Proteomes" id="UP000186922"/>
    </source>
</evidence>
<accession>A0A1D1UHK8</accession>
<evidence type="ECO:0000313" key="3">
    <source>
        <dbReference type="EMBL" id="GAU87990.1"/>
    </source>
</evidence>
<dbReference type="EMBL" id="BDGG01000001">
    <property type="protein sequence ID" value="GAU87990.1"/>
    <property type="molecule type" value="Genomic_DNA"/>
</dbReference>
<name>A0A1D1UHK8_RAMVA</name>
<feature type="chain" id="PRO_5008897227" description="Protein quiver" evidence="2">
    <location>
        <begin position="23"/>
        <end position="225"/>
    </location>
</feature>
<proteinExistence type="predicted"/>
<comment type="caution">
    <text evidence="3">The sequence shown here is derived from an EMBL/GenBank/DDBJ whole genome shotgun (WGS) entry which is preliminary data.</text>
</comment>
<organism evidence="3 4">
    <name type="scientific">Ramazzottius varieornatus</name>
    <name type="common">Water bear</name>
    <name type="synonym">Tardigrade</name>
    <dbReference type="NCBI Taxonomy" id="947166"/>
    <lineage>
        <taxon>Eukaryota</taxon>
        <taxon>Metazoa</taxon>
        <taxon>Ecdysozoa</taxon>
        <taxon>Tardigrada</taxon>
        <taxon>Eutardigrada</taxon>
        <taxon>Parachela</taxon>
        <taxon>Hypsibioidea</taxon>
        <taxon>Ramazzottiidae</taxon>
        <taxon>Ramazzottius</taxon>
    </lineage>
</organism>
<dbReference type="AlphaFoldDB" id="A0A1D1UHK8"/>
<dbReference type="Proteomes" id="UP000186922">
    <property type="component" value="Unassembled WGS sequence"/>
</dbReference>
<sequence>MLTLPVLLLIVYAGCLPPQGSTFFAIVVKFPLSVSIVDHECFCSGCWAIECYICNSVSDADCSKPSKSYDCATWCTNQGGWLTTTTTTTSTTTPSTASISPSSSTSATAASSLAPTDGYSPVPVDPLMPCPDPSNYTRCRIVVQTLASNYYDDGESHERISRSCGWTDESNGRDKDVVTKVGTTKTMKRVVYTCRTDKCNGAGSSHPLKALIFCGLLFLIAPIQS</sequence>